<dbReference type="SMART" id="SM00823">
    <property type="entry name" value="PKS_PP"/>
    <property type="match status" value="3"/>
</dbReference>
<dbReference type="InterPro" id="IPR009081">
    <property type="entry name" value="PP-bd_ACP"/>
</dbReference>
<dbReference type="eggNOG" id="COG1020">
    <property type="taxonomic scope" value="Bacteria"/>
</dbReference>
<feature type="compositionally biased region" description="Polar residues" evidence="5">
    <location>
        <begin position="1164"/>
        <end position="1178"/>
    </location>
</feature>
<dbReference type="InterPro" id="IPR000873">
    <property type="entry name" value="AMP-dep_synth/lig_dom"/>
</dbReference>
<dbReference type="KEGG" id="mme:Marme_0957"/>
<feature type="domain" description="Carrier" evidence="6">
    <location>
        <begin position="2318"/>
        <end position="2392"/>
    </location>
</feature>
<dbReference type="GO" id="GO:0044550">
    <property type="term" value="P:secondary metabolite biosynthetic process"/>
    <property type="evidence" value="ECO:0007669"/>
    <property type="project" value="TreeGrafter"/>
</dbReference>
<evidence type="ECO:0000313" key="8">
    <source>
        <dbReference type="Proteomes" id="UP000001062"/>
    </source>
</evidence>
<dbReference type="SUPFAM" id="SSF56801">
    <property type="entry name" value="Acetyl-CoA synthetase-like"/>
    <property type="match status" value="2"/>
</dbReference>
<keyword evidence="7" id="KW-0413">Isomerase</keyword>
<dbReference type="FunFam" id="3.30.300.30:FF:000015">
    <property type="entry name" value="Nonribosomal peptide synthase SidD"/>
    <property type="match status" value="1"/>
</dbReference>
<feature type="region of interest" description="Disordered" evidence="5">
    <location>
        <begin position="659"/>
        <end position="689"/>
    </location>
</feature>
<gene>
    <name evidence="7" type="ordered locus">Marme_0957</name>
</gene>
<dbReference type="SUPFAM" id="SSF52777">
    <property type="entry name" value="CoA-dependent acyltransferases"/>
    <property type="match status" value="6"/>
</dbReference>
<accession>F2K4D3</accession>
<dbReference type="EC" id="6.2.1.26" evidence="7"/>
<evidence type="ECO:0000256" key="1">
    <source>
        <dbReference type="ARBA" id="ARBA00001957"/>
    </source>
</evidence>
<dbReference type="Pfam" id="PF02668">
    <property type="entry name" value="TauD"/>
    <property type="match status" value="1"/>
</dbReference>
<comment type="cofactor">
    <cofactor evidence="1">
        <name>pantetheine 4'-phosphate</name>
        <dbReference type="ChEBI" id="CHEBI:47942"/>
    </cofactor>
</comment>
<evidence type="ECO:0000256" key="3">
    <source>
        <dbReference type="ARBA" id="ARBA00022553"/>
    </source>
</evidence>
<feature type="region of interest" description="Disordered" evidence="5">
    <location>
        <begin position="1162"/>
        <end position="1183"/>
    </location>
</feature>
<dbReference type="SUPFAM" id="SSF47336">
    <property type="entry name" value="ACP-like"/>
    <property type="match status" value="3"/>
</dbReference>
<feature type="compositionally biased region" description="Basic and acidic residues" evidence="5">
    <location>
        <begin position="673"/>
        <end position="687"/>
    </location>
</feature>
<dbReference type="Gene3D" id="2.30.38.10">
    <property type="entry name" value="Luciferase, Domain 3"/>
    <property type="match status" value="1"/>
</dbReference>
<dbReference type="PROSITE" id="PS00012">
    <property type="entry name" value="PHOSPHOPANTETHEINE"/>
    <property type="match status" value="3"/>
</dbReference>
<organism evidence="7 8">
    <name type="scientific">Marinomonas mediterranea (strain ATCC 700492 / JCM 21426 / NBRC 103028 / MMB-1)</name>
    <dbReference type="NCBI Taxonomy" id="717774"/>
    <lineage>
        <taxon>Bacteria</taxon>
        <taxon>Pseudomonadati</taxon>
        <taxon>Pseudomonadota</taxon>
        <taxon>Gammaproteobacteria</taxon>
        <taxon>Oceanospirillales</taxon>
        <taxon>Oceanospirillaceae</taxon>
        <taxon>Marinomonas</taxon>
    </lineage>
</organism>
<dbReference type="InterPro" id="IPR042099">
    <property type="entry name" value="ANL_N_sf"/>
</dbReference>
<dbReference type="PROSITE" id="PS00455">
    <property type="entry name" value="AMP_BINDING"/>
    <property type="match status" value="1"/>
</dbReference>
<dbReference type="HOGENOM" id="CLU_000022_0_12_6"/>
<dbReference type="PATRIC" id="fig|717774.3.peg.999"/>
<dbReference type="Pfam" id="PF00550">
    <property type="entry name" value="PP-binding"/>
    <property type="match status" value="3"/>
</dbReference>
<dbReference type="Pfam" id="PF13193">
    <property type="entry name" value="AMP-binding_C"/>
    <property type="match status" value="1"/>
</dbReference>
<evidence type="ECO:0000256" key="5">
    <source>
        <dbReference type="SAM" id="MobiDB-lite"/>
    </source>
</evidence>
<dbReference type="PANTHER" id="PTHR45527:SF1">
    <property type="entry name" value="FATTY ACID SYNTHASE"/>
    <property type="match status" value="1"/>
</dbReference>
<keyword evidence="7" id="KW-0436">Ligase</keyword>
<dbReference type="InterPro" id="IPR025110">
    <property type="entry name" value="AMP-bd_C"/>
</dbReference>
<dbReference type="Gene3D" id="3.40.50.980">
    <property type="match status" value="2"/>
</dbReference>
<reference evidence="7 8" key="1">
    <citation type="journal article" date="2012" name="Stand. Genomic Sci.">
        <title>Complete genome sequence of the melanogenic marine bacterium Marinomonas mediterranea type strain (MMB-1(T)).</title>
        <authorList>
            <person name="Lucas-Elio P."/>
            <person name="Goodwin L."/>
            <person name="Woyke T."/>
            <person name="Pitluck S."/>
            <person name="Nolan M."/>
            <person name="Kyrpides N.C."/>
            <person name="Detter J.C."/>
            <person name="Copeland A."/>
            <person name="Teshima H."/>
            <person name="Bruce D."/>
            <person name="Detter C."/>
            <person name="Tapia R."/>
            <person name="Han S."/>
            <person name="Land M.L."/>
            <person name="Ivanova N."/>
            <person name="Mikhailova N."/>
            <person name="Johnston A.W."/>
            <person name="Sanchez-Amat A."/>
        </authorList>
    </citation>
    <scope>NUCLEOTIDE SEQUENCE [LARGE SCALE GENOMIC DNA]</scope>
    <source>
        <strain evidence="8">ATCC 700492 / JCM 21426 / NBRC 103028 / MMB-1</strain>
    </source>
</reference>
<dbReference type="InterPro" id="IPR042098">
    <property type="entry name" value="TauD-like_sf"/>
</dbReference>
<dbReference type="InterPro" id="IPR023213">
    <property type="entry name" value="CAT-like_dom_sf"/>
</dbReference>
<evidence type="ECO:0000259" key="6">
    <source>
        <dbReference type="PROSITE" id="PS50075"/>
    </source>
</evidence>
<evidence type="ECO:0000256" key="2">
    <source>
        <dbReference type="ARBA" id="ARBA00022450"/>
    </source>
</evidence>
<dbReference type="GO" id="GO:0008881">
    <property type="term" value="F:glutamate racemase activity"/>
    <property type="evidence" value="ECO:0007669"/>
    <property type="project" value="UniProtKB-EC"/>
</dbReference>
<dbReference type="InterPro" id="IPR045851">
    <property type="entry name" value="AMP-bd_C_sf"/>
</dbReference>
<dbReference type="Proteomes" id="UP000001062">
    <property type="component" value="Chromosome"/>
</dbReference>
<dbReference type="Gene3D" id="3.40.50.12780">
    <property type="entry name" value="N-terminal domain of ligase-like"/>
    <property type="match status" value="1"/>
</dbReference>
<feature type="domain" description="Carrier" evidence="6">
    <location>
        <begin position="1090"/>
        <end position="1164"/>
    </location>
</feature>
<dbReference type="EMBL" id="CP002583">
    <property type="protein sequence ID" value="ADZ90232.1"/>
    <property type="molecule type" value="Genomic_DNA"/>
</dbReference>
<dbReference type="GO" id="GO:0008756">
    <property type="term" value="F:o-succinylbenzoate-CoA ligase activity"/>
    <property type="evidence" value="ECO:0007669"/>
    <property type="project" value="UniProtKB-EC"/>
</dbReference>
<dbReference type="GO" id="GO:0005737">
    <property type="term" value="C:cytoplasm"/>
    <property type="evidence" value="ECO:0007669"/>
    <property type="project" value="TreeGrafter"/>
</dbReference>
<dbReference type="GO" id="GO:0043041">
    <property type="term" value="P:amino acid activation for nonribosomal peptide biosynthetic process"/>
    <property type="evidence" value="ECO:0007669"/>
    <property type="project" value="TreeGrafter"/>
</dbReference>
<dbReference type="CDD" id="cd19531">
    <property type="entry name" value="LCL_NRPS-like"/>
    <property type="match status" value="3"/>
</dbReference>
<name>F2K4D3_MARM1</name>
<dbReference type="PANTHER" id="PTHR45527">
    <property type="entry name" value="NONRIBOSOMAL PEPTIDE SYNTHETASE"/>
    <property type="match status" value="1"/>
</dbReference>
<dbReference type="NCBIfam" id="TIGR01733">
    <property type="entry name" value="AA-adenyl-dom"/>
    <property type="match status" value="1"/>
</dbReference>
<dbReference type="Gene3D" id="3.30.559.10">
    <property type="entry name" value="Chloramphenicol acetyltransferase-like domain"/>
    <property type="match status" value="3"/>
</dbReference>
<sequence length="3280" mass="367527">MKQTRYLDIAKRLASLPKDKQQIFRDKLEQQGINSWQLPIVPMLADTEKTSSESVTKGRGLSLAQQRFLVAEQMSTRALYNLCSVLCFDEGLNVNALEQAVAALIQRHEVLRTRYPMDEKGQWLPELMPSALISIRTEAKILANKTEQEAWYQREYERQLAEPFDLEAGLPLRIQCYQATRLDTEQRHYWLFFTIHHVAFDAWSSQQLNQELTLLYSAACHSEEKAVLPDLPIQYSDYAHWQTLWREGKDFQRQCEYWKQQLSGIPKTLALPYDRMRKPDHERSYEGAVQCLNVSANLTDQIRQAVNQTNSTLYIYLQTAFSWLLSRYSQQTDFCFGSSIANRSREELRPLVGPLLNTLVLRQTLDGNPSFLESLARTQSVTAGAFDHQDLPFEQVQALHKSVSEQADNQSSETSGALFQVMFVHVALPESQRIRLAGTQVDIIEPKQRHARFDLTLRVVEPNEGGIRLELEHSRELFDTATIDRLLTHLKAVLEQTLVTPQMRLSEVTFSSGLSGQQGAPLVNTAQLMNDRVGHWSTMSRIALDTGEQTISYFQLNRVVDRLASQLIEQGVAKGERVAILMPREARQIACLLACWRVGAVALMLDPRQPELRLLALMEDAEVALLWQDKQRLSLSAAVPSTCSVVNLPPWATLSNEDGEVESFETQQGAYSERYRSKDKSANDKSTNEASAEDTAYILYTSGSTGKPKGVMVSHGAVAHYAAAISQAVNQSSDEANDKDINTASWLTLATVSADLGLTSVLAALYQGQTLLLPDADLAFDPPALAEFLEAHPADYLKIVPSHLRGLLSVSSPSRLLPKKALISGGEGLDAALFRQLRELSPSMAIINHYGPSETTVGVSYSVLSSDVLASEANFAGLSSIAPLGQALPESTLDVRSEDGQRLPMGATGELWIAGPQLAQGYYSRQSETELNRVFVTGQDGVRYYRSGDRVRLNNQGVYEYLGRLDDQIKRRGYRLSLGEVSGWLQAQDDVHNAYALTWQSDQRALLIAVFESKTNVDDEALLTRMRAGVPDYMVPDHLIRLDSIPLNANGKIDRNAVAADVSESLEKKRSNDTGNAHYDSAANATVSAQGLTANEALLAPLWCSLLNLESVAPDDDFYALGGDSILSLQLIGLARQQGAVLTPLDVMRHRTLKAMAASIPDASENSSAHGKANTHQQAVCDEAESDKLDPVAEVLRDLYREVLARPELDHHADFYRCGGDSILSLQLIARARALNVALSPKLLAEHKTPQALAQALAPDTVKTDHHPHTLDTPSSSLTCVDRARSHPLSDAQKRIWFMQQISPKSSAWNVMQRLVVKPNSDIARLNLEALEAACHAMLCQHEMLRTQFVSQEGQVQQRVMTMEEVGALPSPMTVHSTRYEDLEALVQDKERRVFDLERGQLWSLDVFCLTDEHVNIELNRTLETNNNSEKRALEYQLLINIHHIATDGWSMGLLVQRFLAFYKQAVAGEDVSISQMTPSYIDWAAKQESLTKSKTLDQVGTEQSITDQALSEQEKVQGNRDAYWQQRLQGMPHTLTLPTDYAYPDVQTDHGARVEVTLPIESVAQLERKAQSLEVTPFQVLFAAWKLLLWRYSGQTDFAVGVPVSGRDDPDCQNMVGVFINTLVCRSQIDASQSVNEWLCATAADTLKDLSEPMPLERLLEQIQPERDMARPALFQTLFNYQADVKGQRSVTLPGLSIEALPQKDVSSKSELSLNVFRQQTLSIQLEYNRDLFASTTADQMLCDYRAIVTQILETAQTSRPLSSVSLPSMQQDQARGPISLIRSEDDFIRRFETQVEDTPNAWALHAMDGSLTYGELNAQANRLAHWLIHSGFVDQPLEGLPLEEQAQKERNREKIVAFCLPRDSRLLIVMLAIQKVGAAYVPLDPTQPKARLELIAQRAGASLCLCDRSTIDALDELKVPGLERVNLDDLRDELSKLPSRNTEIRVPDASLAYTLYTSGSTGVPKGVQLERRQFANFLRAMERILPPFNHVLALTTITFDIAGLELCLPLVKGASVVLANDEARRDGEQLGELITQFDVDLVQATPSGWRLLEGLPAHALANVTALAGGEALDSDLARKLKDQCRSLINVYGPTETTVWSSSYNVQESNLPLTPIGEPLLNNHCYVLDAQLDPVPRGVVGELYIAGEGVARGYQGRPELTAERFLPDPFGQGGRLYRTGDLVKRLSDGAMYFIGRVDQQVKLRGFRIELGEIEAALAVSPLVAQAAVTIEQERLIAWCVQASQVEDAAQSDVFESRIHDFLALTLPEYMLPQGYEWLDTLPLNASGKVDRKALSERPLSESMGVDGDAMDSSSRLDVFSTHERIVYTIWRALLKRDSLQKHDHFFHLGGHSLMAAQVRSRLGEQGFDVPLRTLFERPVLSDLASYLSEHSASLTDQSHTIPVVDRHRNMPLSPAQRRIWFMQQLKPHDVSFNMSSVIQLERTVTEGKADKASNRLDIEALKQAVYAVAQRHETLRVTYHADENGEGYQGVNNDLIPLIQVVELDGGSLASADEVLEARWSDAANTPFDLTKESPLRLTLYRLSEQHWYVQLVLHHIASDGWSMAILANDLIESYQNAVQGKSASLPALPIQYIDYAAWQETPEMQMRQQAGLEYWRRHLVGMPDQLALPMDRPRTKEAGDAGGAVDIQVSESLANALHQFSNQQGCSLFMLLMAAYTSQLHIETGAQDIVMGTDVANRNQAETEELVGFFVNLLALRMKPKATDTFSDYLQQVRQVCLDGLAYQDTPFDRVVETVQPVRVQGSHPLIQALLVMQNTPSAQRDIDGLRVTPHINEQQHSKFDMALFASEDLDEQGKTQLALRWVYRTALFENSTIERLGRDLLALLECIVEQPNMPLLSLKRRVSEQRSQRTSISHNNSIAQDNCQPSSTISAETHSTMETTPPIKRKLSKLSKMKKTKSTSASSPALVEARPLNPDTPFPLLVTCKEPGLDPKAWAEKNQAQIMTWVEKHGGILFRGFNLPTPVAFESFCQGIYPELYGQYGDLPKKEVGKKIYQSTPYPNNQMIMFHNESSHQHRWPRRQWFYCEVAAESGGCTPIVDCRVLYQRLPEKVRQKLQEKQLQYVRNFSGLDVSWQHFFKTEDRSEVEAICRESSIDFEWYDEDKLRISQVCPAVIRHPVTGEMSFFNQLQLHHYSFLEADVREHFLTVGGEENLPRNVYYGDGEPLEQEVVDLISDLYERYAVRFDWQHGDVVMLDNMLAAHARDPFEGKRKMAVAMGDIYRREQLDDLNSLTEHHTESAKPFTLDHVTTDKKVVEEGA</sequence>
<dbReference type="Pfam" id="PF00668">
    <property type="entry name" value="Condensation"/>
    <property type="match status" value="5"/>
</dbReference>
<dbReference type="CDD" id="cd05930">
    <property type="entry name" value="A_NRPS"/>
    <property type="match status" value="1"/>
</dbReference>
<dbReference type="Gene3D" id="3.60.130.10">
    <property type="entry name" value="Clavaminate synthase-like"/>
    <property type="match status" value="1"/>
</dbReference>
<feature type="compositionally biased region" description="Basic residues" evidence="5">
    <location>
        <begin position="2906"/>
        <end position="2920"/>
    </location>
</feature>
<keyword evidence="3" id="KW-0597">Phosphoprotein</keyword>
<keyword evidence="8" id="KW-1185">Reference proteome</keyword>
<dbReference type="InterPro" id="IPR020845">
    <property type="entry name" value="AMP-binding_CS"/>
</dbReference>
<dbReference type="InterPro" id="IPR036736">
    <property type="entry name" value="ACP-like_sf"/>
</dbReference>
<dbReference type="EC" id="5.1.1.3" evidence="7"/>
<dbReference type="FunFam" id="2.30.38.10:FF:000001">
    <property type="entry name" value="Non-ribosomal peptide synthetase PvdI"/>
    <property type="match status" value="1"/>
</dbReference>
<dbReference type="RefSeq" id="WP_013660137.1">
    <property type="nucleotide sequence ID" value="NC_015276.1"/>
</dbReference>
<feature type="domain" description="Carrier" evidence="6">
    <location>
        <begin position="1187"/>
        <end position="1261"/>
    </location>
</feature>
<proteinExistence type="predicted"/>
<feature type="compositionally biased region" description="Polar residues" evidence="5">
    <location>
        <begin position="2872"/>
        <end position="2902"/>
    </location>
</feature>
<dbReference type="Pfam" id="PF00501">
    <property type="entry name" value="AMP-binding"/>
    <property type="match status" value="2"/>
</dbReference>
<feature type="region of interest" description="Disordered" evidence="5">
    <location>
        <begin position="2872"/>
        <end position="2932"/>
    </location>
</feature>
<evidence type="ECO:0000313" key="7">
    <source>
        <dbReference type="EMBL" id="ADZ90232.1"/>
    </source>
</evidence>
<dbReference type="InterPro" id="IPR001242">
    <property type="entry name" value="Condensation_dom"/>
</dbReference>
<keyword evidence="2" id="KW-0596">Phosphopantetheine</keyword>
<dbReference type="GO" id="GO:0031177">
    <property type="term" value="F:phosphopantetheine binding"/>
    <property type="evidence" value="ECO:0007669"/>
    <property type="project" value="InterPro"/>
</dbReference>
<dbReference type="InterPro" id="IPR020806">
    <property type="entry name" value="PKS_PP-bd"/>
</dbReference>
<dbReference type="PROSITE" id="PS50075">
    <property type="entry name" value="CARRIER"/>
    <property type="match status" value="3"/>
</dbReference>
<dbReference type="SUPFAM" id="SSF51197">
    <property type="entry name" value="Clavaminate synthase-like"/>
    <property type="match status" value="1"/>
</dbReference>
<dbReference type="InterPro" id="IPR010071">
    <property type="entry name" value="AA_adenyl_dom"/>
</dbReference>
<dbReference type="OrthoDB" id="9803968at2"/>
<dbReference type="Gene3D" id="3.30.559.30">
    <property type="entry name" value="Nonribosomal peptide synthetase, condensation domain"/>
    <property type="match status" value="3"/>
</dbReference>
<dbReference type="Gene3D" id="3.30.300.30">
    <property type="match status" value="2"/>
</dbReference>
<keyword evidence="4" id="KW-0560">Oxidoreductase</keyword>
<dbReference type="InterPro" id="IPR006162">
    <property type="entry name" value="Ppantetheine_attach_site"/>
</dbReference>
<dbReference type="InterPro" id="IPR003819">
    <property type="entry name" value="TauD/TfdA-like"/>
</dbReference>
<dbReference type="Gene3D" id="1.10.1200.10">
    <property type="entry name" value="ACP-like"/>
    <property type="match status" value="3"/>
</dbReference>
<protein>
    <submittedName>
        <fullName evidence="7">Amino acid adenylation domain protein</fullName>
        <ecNumber evidence="7">5.1.1.3</ecNumber>
        <ecNumber evidence="7">6.2.1.26</ecNumber>
    </submittedName>
</protein>
<dbReference type="STRING" id="717774.Marme_0957"/>
<dbReference type="GO" id="GO:0016706">
    <property type="term" value="F:2-oxoglutarate-dependent dioxygenase activity"/>
    <property type="evidence" value="ECO:0007669"/>
    <property type="project" value="UniProtKB-ARBA"/>
</dbReference>
<evidence type="ECO:0000256" key="4">
    <source>
        <dbReference type="ARBA" id="ARBA00023002"/>
    </source>
</evidence>